<dbReference type="Pfam" id="PF19581">
    <property type="entry name" value="Glyoxalase_7"/>
    <property type="match status" value="1"/>
</dbReference>
<protein>
    <submittedName>
        <fullName evidence="2">Uncharacterized protein</fullName>
    </submittedName>
</protein>
<evidence type="ECO:0000256" key="1">
    <source>
        <dbReference type="ARBA" id="ARBA00023251"/>
    </source>
</evidence>
<dbReference type="OrthoDB" id="9803104at2"/>
<accession>A0A1T5K829</accession>
<keyword evidence="1" id="KW-0046">Antibiotic resistance</keyword>
<organism evidence="2 3">
    <name type="scientific">Ohtaekwangia koreensis</name>
    <dbReference type="NCBI Taxonomy" id="688867"/>
    <lineage>
        <taxon>Bacteria</taxon>
        <taxon>Pseudomonadati</taxon>
        <taxon>Bacteroidota</taxon>
        <taxon>Cytophagia</taxon>
        <taxon>Cytophagales</taxon>
        <taxon>Fulvivirgaceae</taxon>
        <taxon>Ohtaekwangia</taxon>
    </lineage>
</organism>
<evidence type="ECO:0000313" key="2">
    <source>
        <dbReference type="EMBL" id="SKC59833.1"/>
    </source>
</evidence>
<keyword evidence="3" id="KW-1185">Reference proteome</keyword>
<name>A0A1T5K829_9BACT</name>
<dbReference type="EMBL" id="FUZU01000001">
    <property type="protein sequence ID" value="SKC59833.1"/>
    <property type="molecule type" value="Genomic_DNA"/>
</dbReference>
<dbReference type="InterPro" id="IPR000335">
    <property type="entry name" value="Bleomycin-R"/>
</dbReference>
<dbReference type="RefSeq" id="WP_079686420.1">
    <property type="nucleotide sequence ID" value="NZ_FUZU01000001.1"/>
</dbReference>
<dbReference type="GO" id="GO:0046677">
    <property type="term" value="P:response to antibiotic"/>
    <property type="evidence" value="ECO:0007669"/>
    <property type="project" value="UniProtKB-KW"/>
</dbReference>
<evidence type="ECO:0000313" key="3">
    <source>
        <dbReference type="Proteomes" id="UP000190961"/>
    </source>
</evidence>
<reference evidence="2 3" key="1">
    <citation type="submission" date="2017-02" db="EMBL/GenBank/DDBJ databases">
        <authorList>
            <person name="Peterson S.W."/>
        </authorList>
    </citation>
    <scope>NUCLEOTIDE SEQUENCE [LARGE SCALE GENOMIC DNA]</scope>
    <source>
        <strain evidence="2 3">DSM 25262</strain>
    </source>
</reference>
<dbReference type="AlphaFoldDB" id="A0A1T5K829"/>
<dbReference type="STRING" id="688867.SAMN05660236_1910"/>
<dbReference type="Proteomes" id="UP000190961">
    <property type="component" value="Unassembled WGS sequence"/>
</dbReference>
<sequence length="121" mass="14397">MQSRVIPIFRISEYIQAIEYSIQWLAFSIDREHTGSADCYRPASKEAITFHRTQHHVHFIPHTGVSIEYSGLLQYYKDFITKHYRNNRPEARNAFWNAIRKKVTNPFYTKFLFSESYTSNA</sequence>
<proteinExistence type="predicted"/>
<gene>
    <name evidence="2" type="ORF">SAMN05660236_1910</name>
</gene>